<keyword evidence="5 7" id="KW-1133">Transmembrane helix</keyword>
<dbReference type="InterPro" id="IPR036640">
    <property type="entry name" value="ABC1_TM_sf"/>
</dbReference>
<gene>
    <name evidence="10" type="ORF">GC106_67100</name>
</gene>
<protein>
    <submittedName>
        <fullName evidence="10">ABC iron siderophore transporter</fullName>
    </submittedName>
</protein>
<evidence type="ECO:0000256" key="3">
    <source>
        <dbReference type="ARBA" id="ARBA00022741"/>
    </source>
</evidence>
<feature type="transmembrane region" description="Helical" evidence="7">
    <location>
        <begin position="236"/>
        <end position="259"/>
    </location>
</feature>
<evidence type="ECO:0000256" key="7">
    <source>
        <dbReference type="SAM" id="Phobius"/>
    </source>
</evidence>
<evidence type="ECO:0000259" key="8">
    <source>
        <dbReference type="PROSITE" id="PS50893"/>
    </source>
</evidence>
<evidence type="ECO:0000256" key="4">
    <source>
        <dbReference type="ARBA" id="ARBA00022840"/>
    </source>
</evidence>
<dbReference type="InterPro" id="IPR027417">
    <property type="entry name" value="P-loop_NTPase"/>
</dbReference>
<dbReference type="InterPro" id="IPR039421">
    <property type="entry name" value="Type_1_exporter"/>
</dbReference>
<dbReference type="SUPFAM" id="SSF52540">
    <property type="entry name" value="P-loop containing nucleoside triphosphate hydrolases"/>
    <property type="match status" value="1"/>
</dbReference>
<dbReference type="PANTHER" id="PTHR24221:SF654">
    <property type="entry name" value="ATP-BINDING CASSETTE SUB-FAMILY B MEMBER 6"/>
    <property type="match status" value="1"/>
</dbReference>
<dbReference type="Pfam" id="PF00664">
    <property type="entry name" value="ABC_membrane"/>
    <property type="match status" value="1"/>
</dbReference>
<evidence type="ECO:0000256" key="6">
    <source>
        <dbReference type="ARBA" id="ARBA00023136"/>
    </source>
</evidence>
<dbReference type="InterPro" id="IPR017871">
    <property type="entry name" value="ABC_transporter-like_CS"/>
</dbReference>
<comment type="caution">
    <text evidence="10">The sequence shown here is derived from an EMBL/GenBank/DDBJ whole genome shotgun (WGS) entry which is preliminary data.</text>
</comment>
<reference evidence="10 11" key="1">
    <citation type="submission" date="2020-01" db="EMBL/GenBank/DDBJ databases">
        <title>Kibdelosporangium persica a novel Actinomycetes from a hot desert in Iran.</title>
        <authorList>
            <person name="Safaei N."/>
            <person name="Zaburannyi N."/>
            <person name="Mueller R."/>
            <person name="Wink J."/>
        </authorList>
    </citation>
    <scope>NUCLEOTIDE SEQUENCE [LARGE SCALE GENOMIC DNA]</scope>
    <source>
        <strain evidence="10 11">4NS15</strain>
    </source>
</reference>
<dbReference type="Gene3D" id="3.40.50.300">
    <property type="entry name" value="P-loop containing nucleotide triphosphate hydrolases"/>
    <property type="match status" value="1"/>
</dbReference>
<dbReference type="RefSeq" id="WP_173139651.1">
    <property type="nucleotide sequence ID" value="NZ_CBCSGW010000023.1"/>
</dbReference>
<dbReference type="Gene3D" id="1.20.1560.10">
    <property type="entry name" value="ABC transporter type 1, transmembrane domain"/>
    <property type="match status" value="1"/>
</dbReference>
<name>A0ABX2FE09_9PSEU</name>
<feature type="transmembrane region" description="Helical" evidence="7">
    <location>
        <begin position="20"/>
        <end position="47"/>
    </location>
</feature>
<evidence type="ECO:0000259" key="9">
    <source>
        <dbReference type="PROSITE" id="PS50929"/>
    </source>
</evidence>
<accession>A0ABX2FE09</accession>
<dbReference type="SMART" id="SM00382">
    <property type="entry name" value="AAA"/>
    <property type="match status" value="1"/>
</dbReference>
<dbReference type="InterPro" id="IPR003593">
    <property type="entry name" value="AAA+_ATPase"/>
</dbReference>
<dbReference type="EMBL" id="JAAATY010000027">
    <property type="protein sequence ID" value="NRN69453.1"/>
    <property type="molecule type" value="Genomic_DNA"/>
</dbReference>
<evidence type="ECO:0000313" key="10">
    <source>
        <dbReference type="EMBL" id="NRN69453.1"/>
    </source>
</evidence>
<feature type="domain" description="ABC transporter" evidence="8">
    <location>
        <begin position="333"/>
        <end position="571"/>
    </location>
</feature>
<keyword evidence="3" id="KW-0547">Nucleotide-binding</keyword>
<evidence type="ECO:0000256" key="5">
    <source>
        <dbReference type="ARBA" id="ARBA00022989"/>
    </source>
</evidence>
<evidence type="ECO:0000313" key="11">
    <source>
        <dbReference type="Proteomes" id="UP000763557"/>
    </source>
</evidence>
<organism evidence="10 11">
    <name type="scientific">Kibdelosporangium persicum</name>
    <dbReference type="NCBI Taxonomy" id="2698649"/>
    <lineage>
        <taxon>Bacteria</taxon>
        <taxon>Bacillati</taxon>
        <taxon>Actinomycetota</taxon>
        <taxon>Actinomycetes</taxon>
        <taxon>Pseudonocardiales</taxon>
        <taxon>Pseudonocardiaceae</taxon>
        <taxon>Kibdelosporangium</taxon>
    </lineage>
</organism>
<dbReference type="PROSITE" id="PS00211">
    <property type="entry name" value="ABC_TRANSPORTER_1"/>
    <property type="match status" value="1"/>
</dbReference>
<comment type="subcellular location">
    <subcellularLocation>
        <location evidence="1">Cell membrane</location>
        <topology evidence="1">Multi-pass membrane protein</topology>
    </subcellularLocation>
</comment>
<evidence type="ECO:0000256" key="1">
    <source>
        <dbReference type="ARBA" id="ARBA00004651"/>
    </source>
</evidence>
<proteinExistence type="predicted"/>
<dbReference type="InterPro" id="IPR003439">
    <property type="entry name" value="ABC_transporter-like_ATP-bd"/>
</dbReference>
<dbReference type="PROSITE" id="PS50893">
    <property type="entry name" value="ABC_TRANSPORTER_2"/>
    <property type="match status" value="1"/>
</dbReference>
<dbReference type="PANTHER" id="PTHR24221">
    <property type="entry name" value="ATP-BINDING CASSETTE SUB-FAMILY B"/>
    <property type="match status" value="1"/>
</dbReference>
<keyword evidence="11" id="KW-1185">Reference proteome</keyword>
<dbReference type="PROSITE" id="PS50929">
    <property type="entry name" value="ABC_TM1F"/>
    <property type="match status" value="1"/>
</dbReference>
<sequence length="588" mass="62557">MIRKLLALANDQGRRRLRMLIATIVVTAVLQGCAFVALVPFLTALFTGDTGHAGTWLAVLAVIAVLYAIVFWLGSKVGQAAATDVLTSLLDRLGDRLIQLPLGWFATDRSGELADTATRGIVFASTAPYSILRPMLTAYLTPATVLVGAVFIDWRIAVTMTVAAPVIWLVHRWLAGRIAVADRAHSAAVAEASARLIEFARAQPALRAALDDEHNSIARRLVDDALATQHSANRKVTVTGGAGIGMFGGVVQLTVTAVIVVGTWLALDGALAVANLVALLVLAVRFTEPVIHSGALGGGIGMASNTLDRIQALLHEPMLPEPAVPREPDGWDVRFSDVTFGYNSDQSHEPVLRDLSFTAPAGAMTAIVGPSGSGKTTIVRLMARFHDPEHGTVSIGGVPLPELGSTRVAAAVSPVFQDVYLFDGTILDNIWLGDPAADRAAVVRAGELARVDEICERLPDGWDTRVGEGGTNLSGGERQRVSIARALLKDAPVVLLDEATTALDIDNETAIQEALAVIRRDRTLVVVAHRLHTISSADHIVMLDGRGGIAEQGSHDELLAHGHDYARYWHERVHAAGWRLTDSPASTA</sequence>
<feature type="transmembrane region" description="Helical" evidence="7">
    <location>
        <begin position="53"/>
        <end position="73"/>
    </location>
</feature>
<dbReference type="Pfam" id="PF00005">
    <property type="entry name" value="ABC_tran"/>
    <property type="match status" value="1"/>
</dbReference>
<feature type="domain" description="ABC transmembrane type-1" evidence="9">
    <location>
        <begin position="20"/>
        <end position="302"/>
    </location>
</feature>
<keyword evidence="2 7" id="KW-0812">Transmembrane</keyword>
<evidence type="ECO:0000256" key="2">
    <source>
        <dbReference type="ARBA" id="ARBA00022692"/>
    </source>
</evidence>
<dbReference type="Proteomes" id="UP000763557">
    <property type="component" value="Unassembled WGS sequence"/>
</dbReference>
<keyword evidence="4" id="KW-0067">ATP-binding</keyword>
<keyword evidence="6 7" id="KW-0472">Membrane</keyword>
<dbReference type="InterPro" id="IPR011527">
    <property type="entry name" value="ABC1_TM_dom"/>
</dbReference>
<dbReference type="SUPFAM" id="SSF90123">
    <property type="entry name" value="ABC transporter transmembrane region"/>
    <property type="match status" value="1"/>
</dbReference>
<dbReference type="PROSITE" id="PS51257">
    <property type="entry name" value="PROKAR_LIPOPROTEIN"/>
    <property type="match status" value="1"/>
</dbReference>